<dbReference type="RefSeq" id="WP_253528427.1">
    <property type="nucleotide sequence ID" value="NZ_JAMZEL010000005.1"/>
</dbReference>
<keyword evidence="2" id="KW-1185">Reference proteome</keyword>
<name>A0ABT1FP14_9BACT</name>
<evidence type="ECO:0000313" key="2">
    <source>
        <dbReference type="Proteomes" id="UP001204772"/>
    </source>
</evidence>
<gene>
    <name evidence="1" type="ORF">NCI00_13590</name>
</gene>
<evidence type="ECO:0000313" key="1">
    <source>
        <dbReference type="EMBL" id="MCP1383471.1"/>
    </source>
</evidence>
<dbReference type="EMBL" id="JAMZEL010000005">
    <property type="protein sequence ID" value="MCP1383471.1"/>
    <property type="molecule type" value="Genomic_DNA"/>
</dbReference>
<dbReference type="Proteomes" id="UP001204772">
    <property type="component" value="Unassembled WGS sequence"/>
</dbReference>
<sequence>MEAYHYTTYTSPTLRSIETSNRNWAMEAYYYTTYTSPMPGSIETSNRN</sequence>
<organism evidence="1 2">
    <name type="scientific">Runella salmonicolor</name>
    <dbReference type="NCBI Taxonomy" id="2950278"/>
    <lineage>
        <taxon>Bacteria</taxon>
        <taxon>Pseudomonadati</taxon>
        <taxon>Bacteroidota</taxon>
        <taxon>Cytophagia</taxon>
        <taxon>Cytophagales</taxon>
        <taxon>Spirosomataceae</taxon>
        <taxon>Runella</taxon>
    </lineage>
</organism>
<proteinExistence type="predicted"/>
<protein>
    <submittedName>
        <fullName evidence="1">Uncharacterized protein</fullName>
    </submittedName>
</protein>
<accession>A0ABT1FP14</accession>
<reference evidence="1 2" key="1">
    <citation type="submission" date="2022-06" db="EMBL/GenBank/DDBJ databases">
        <title>Runella sp. S5 genome sequencing.</title>
        <authorList>
            <person name="Park S."/>
        </authorList>
    </citation>
    <scope>NUCLEOTIDE SEQUENCE [LARGE SCALE GENOMIC DNA]</scope>
    <source>
        <strain evidence="1 2">S5</strain>
    </source>
</reference>
<comment type="caution">
    <text evidence="1">The sequence shown here is derived from an EMBL/GenBank/DDBJ whole genome shotgun (WGS) entry which is preliminary data.</text>
</comment>